<keyword evidence="2" id="KW-1133">Transmembrane helix</keyword>
<name>A0AAE0FTF4_9CHLO</name>
<feature type="transmembrane region" description="Helical" evidence="2">
    <location>
        <begin position="113"/>
        <end position="134"/>
    </location>
</feature>
<sequence>MSLASQSFWIMRRADVVTCPGVGAQELRCVKMCQCSSMLSYVNEACVFSWSQEAGWQEVGSLSFKGRRGEYEATLSAEKFNCSLHESLVAPSPPGPPQDGDASSSNGFAGRTLAIIVVCSTVGAACLTMLTLYIKKRRFFTPQDLHMFTASAAPSGTSEGDCGDGTPSRNSAARQL</sequence>
<comment type="caution">
    <text evidence="3">The sequence shown here is derived from an EMBL/GenBank/DDBJ whole genome shotgun (WGS) entry which is preliminary data.</text>
</comment>
<evidence type="ECO:0000313" key="4">
    <source>
        <dbReference type="Proteomes" id="UP001190700"/>
    </source>
</evidence>
<reference evidence="3 4" key="1">
    <citation type="journal article" date="2015" name="Genome Biol. Evol.">
        <title>Comparative Genomics of a Bacterivorous Green Alga Reveals Evolutionary Causalities and Consequences of Phago-Mixotrophic Mode of Nutrition.</title>
        <authorList>
            <person name="Burns J.A."/>
            <person name="Paasch A."/>
            <person name="Narechania A."/>
            <person name="Kim E."/>
        </authorList>
    </citation>
    <scope>NUCLEOTIDE SEQUENCE [LARGE SCALE GENOMIC DNA]</scope>
    <source>
        <strain evidence="3 4">PLY_AMNH</strain>
    </source>
</reference>
<feature type="region of interest" description="Disordered" evidence="1">
    <location>
        <begin position="151"/>
        <end position="176"/>
    </location>
</feature>
<accession>A0AAE0FTF4</accession>
<dbReference type="EMBL" id="LGRX02013874">
    <property type="protein sequence ID" value="KAK3265498.1"/>
    <property type="molecule type" value="Genomic_DNA"/>
</dbReference>
<keyword evidence="2" id="KW-0472">Membrane</keyword>
<gene>
    <name evidence="3" type="ORF">CYMTET_25822</name>
</gene>
<evidence type="ECO:0000256" key="2">
    <source>
        <dbReference type="SAM" id="Phobius"/>
    </source>
</evidence>
<proteinExistence type="predicted"/>
<organism evidence="3 4">
    <name type="scientific">Cymbomonas tetramitiformis</name>
    <dbReference type="NCBI Taxonomy" id="36881"/>
    <lineage>
        <taxon>Eukaryota</taxon>
        <taxon>Viridiplantae</taxon>
        <taxon>Chlorophyta</taxon>
        <taxon>Pyramimonadophyceae</taxon>
        <taxon>Pyramimonadales</taxon>
        <taxon>Pyramimonadaceae</taxon>
        <taxon>Cymbomonas</taxon>
    </lineage>
</organism>
<keyword evidence="4" id="KW-1185">Reference proteome</keyword>
<dbReference type="Proteomes" id="UP001190700">
    <property type="component" value="Unassembled WGS sequence"/>
</dbReference>
<keyword evidence="2" id="KW-0812">Transmembrane</keyword>
<evidence type="ECO:0000256" key="1">
    <source>
        <dbReference type="SAM" id="MobiDB-lite"/>
    </source>
</evidence>
<evidence type="ECO:0000313" key="3">
    <source>
        <dbReference type="EMBL" id="KAK3265498.1"/>
    </source>
</evidence>
<feature type="compositionally biased region" description="Polar residues" evidence="1">
    <location>
        <begin position="167"/>
        <end position="176"/>
    </location>
</feature>
<protein>
    <submittedName>
        <fullName evidence="3">Uncharacterized protein</fullName>
    </submittedName>
</protein>
<dbReference type="AlphaFoldDB" id="A0AAE0FTF4"/>